<reference evidence="12" key="1">
    <citation type="submission" date="2022-07" db="EMBL/GenBank/DDBJ databases">
        <title>Genome Sequence of Physisporinus lineatus.</title>
        <authorList>
            <person name="Buettner E."/>
        </authorList>
    </citation>
    <scope>NUCLEOTIDE SEQUENCE</scope>
    <source>
        <strain evidence="12">VT162</strain>
    </source>
</reference>
<dbReference type="Gene3D" id="3.40.50.80">
    <property type="entry name" value="Nucleotide-binding domain of ferredoxin-NADP reductase (FNR) module"/>
    <property type="match status" value="1"/>
</dbReference>
<evidence type="ECO:0000256" key="7">
    <source>
        <dbReference type="ARBA" id="ARBA00023136"/>
    </source>
</evidence>
<feature type="domain" description="Ferric reductase NAD binding" evidence="11">
    <location>
        <begin position="196"/>
        <end position="345"/>
    </location>
</feature>
<dbReference type="InterPro" id="IPR013130">
    <property type="entry name" value="Fe3_Rdtase_TM_dom"/>
</dbReference>
<dbReference type="Proteomes" id="UP001212997">
    <property type="component" value="Unassembled WGS sequence"/>
</dbReference>
<organism evidence="12 13">
    <name type="scientific">Meripilus lineatus</name>
    <dbReference type="NCBI Taxonomy" id="2056292"/>
    <lineage>
        <taxon>Eukaryota</taxon>
        <taxon>Fungi</taxon>
        <taxon>Dikarya</taxon>
        <taxon>Basidiomycota</taxon>
        <taxon>Agaricomycotina</taxon>
        <taxon>Agaricomycetes</taxon>
        <taxon>Polyporales</taxon>
        <taxon>Meripilaceae</taxon>
        <taxon>Meripilus</taxon>
    </lineage>
</organism>
<feature type="transmembrane region" description="Helical" evidence="9">
    <location>
        <begin position="20"/>
        <end position="43"/>
    </location>
</feature>
<evidence type="ECO:0000313" key="13">
    <source>
        <dbReference type="Proteomes" id="UP001212997"/>
    </source>
</evidence>
<keyword evidence="6" id="KW-0406">Ion transport</keyword>
<dbReference type="GO" id="GO:0015677">
    <property type="term" value="P:copper ion import"/>
    <property type="evidence" value="ECO:0007669"/>
    <property type="project" value="TreeGrafter"/>
</dbReference>
<evidence type="ECO:0000256" key="1">
    <source>
        <dbReference type="ARBA" id="ARBA00004141"/>
    </source>
</evidence>
<evidence type="ECO:0000256" key="9">
    <source>
        <dbReference type="SAM" id="Phobius"/>
    </source>
</evidence>
<keyword evidence="4 9" id="KW-1133">Transmembrane helix</keyword>
<evidence type="ECO:0000259" key="11">
    <source>
        <dbReference type="Pfam" id="PF08030"/>
    </source>
</evidence>
<name>A0AAD5V7X0_9APHY</name>
<feature type="transmembrane region" description="Helical" evidence="9">
    <location>
        <begin position="50"/>
        <end position="68"/>
    </location>
</feature>
<feature type="domain" description="Ferric oxidoreductase" evidence="10">
    <location>
        <begin position="2"/>
        <end position="65"/>
    </location>
</feature>
<evidence type="ECO:0000256" key="8">
    <source>
        <dbReference type="SAM" id="MobiDB-lite"/>
    </source>
</evidence>
<dbReference type="InterPro" id="IPR013121">
    <property type="entry name" value="Fe_red_NAD-bd_6"/>
</dbReference>
<keyword evidence="2" id="KW-0813">Transport</keyword>
<evidence type="ECO:0000256" key="6">
    <source>
        <dbReference type="ARBA" id="ARBA00023065"/>
    </source>
</evidence>
<sequence>MVWVHLWARWMLNHNIFARAWITAGTVGCVAYTMLVFGSFGAIRRRFYETFWWSHFVLVAVYIFTTWVHLKGARNDYTYYVWPAFIIWGIDRLFRYIRYLVINFLKPKDIPGELELLDADSLRLTVKRTILWDGKLASTCSFHGQPLTRLSLTRSLSLPEGLTATLKKRVLEKGATTVPTLVEGPYGAPPDITPFTTCIFVAGGSGVCYTYPRFEETIRNLPSDLAVVINIHLTKKEMLPMQTLEKEYDEAPHLHEKGRTLSVDNELSPKTSRDPEKNLPTALSSKVPSISDSDNFRGLEAMGVNILQGRPDLYKILEDEVANSEGPVSVDVSGPTPLVSDIRKALSKPFAGPMATLRGAPIIQLNTEDFTM</sequence>
<accession>A0AAD5V7X0</accession>
<evidence type="ECO:0000313" key="12">
    <source>
        <dbReference type="EMBL" id="KAJ3488707.1"/>
    </source>
</evidence>
<dbReference type="AlphaFoldDB" id="A0AAD5V7X0"/>
<keyword evidence="7 9" id="KW-0472">Membrane</keyword>
<evidence type="ECO:0000256" key="2">
    <source>
        <dbReference type="ARBA" id="ARBA00022448"/>
    </source>
</evidence>
<dbReference type="GO" id="GO:0005886">
    <property type="term" value="C:plasma membrane"/>
    <property type="evidence" value="ECO:0007669"/>
    <property type="project" value="TreeGrafter"/>
</dbReference>
<dbReference type="Pfam" id="PF01794">
    <property type="entry name" value="Ferric_reduct"/>
    <property type="match status" value="1"/>
</dbReference>
<evidence type="ECO:0000256" key="5">
    <source>
        <dbReference type="ARBA" id="ARBA00023002"/>
    </source>
</evidence>
<evidence type="ECO:0000256" key="3">
    <source>
        <dbReference type="ARBA" id="ARBA00022692"/>
    </source>
</evidence>
<protein>
    <recommendedName>
        <fullName evidence="14">FAD-binding FR-type domain-containing protein</fullName>
    </recommendedName>
</protein>
<dbReference type="InterPro" id="IPR039261">
    <property type="entry name" value="FNR_nucleotide-bd"/>
</dbReference>
<dbReference type="InterPro" id="IPR051410">
    <property type="entry name" value="Ferric/Cupric_Reductase"/>
</dbReference>
<comment type="subcellular location">
    <subcellularLocation>
        <location evidence="1">Membrane</location>
        <topology evidence="1">Multi-pass membrane protein</topology>
    </subcellularLocation>
</comment>
<proteinExistence type="predicted"/>
<dbReference type="PANTHER" id="PTHR32361:SF9">
    <property type="entry name" value="FERRIC REDUCTASE TRANSMEMBRANE COMPONENT 3-RELATED"/>
    <property type="match status" value="1"/>
</dbReference>
<dbReference type="PANTHER" id="PTHR32361">
    <property type="entry name" value="FERRIC/CUPRIC REDUCTASE TRANSMEMBRANE COMPONENT"/>
    <property type="match status" value="1"/>
</dbReference>
<keyword evidence="3 9" id="KW-0812">Transmembrane</keyword>
<gene>
    <name evidence="12" type="ORF">NLI96_g2646</name>
</gene>
<dbReference type="GO" id="GO:0006879">
    <property type="term" value="P:intracellular iron ion homeostasis"/>
    <property type="evidence" value="ECO:0007669"/>
    <property type="project" value="TreeGrafter"/>
</dbReference>
<keyword evidence="13" id="KW-1185">Reference proteome</keyword>
<evidence type="ECO:0008006" key="14">
    <source>
        <dbReference type="Google" id="ProtNLM"/>
    </source>
</evidence>
<dbReference type="GO" id="GO:0000293">
    <property type="term" value="F:ferric-chelate reductase activity"/>
    <property type="evidence" value="ECO:0007669"/>
    <property type="project" value="UniProtKB-ARBA"/>
</dbReference>
<keyword evidence="5" id="KW-0560">Oxidoreductase</keyword>
<dbReference type="Pfam" id="PF08030">
    <property type="entry name" value="NAD_binding_6"/>
    <property type="match status" value="1"/>
</dbReference>
<dbReference type="EMBL" id="JANAWD010000061">
    <property type="protein sequence ID" value="KAJ3488707.1"/>
    <property type="molecule type" value="Genomic_DNA"/>
</dbReference>
<evidence type="ECO:0000256" key="4">
    <source>
        <dbReference type="ARBA" id="ARBA00022989"/>
    </source>
</evidence>
<dbReference type="GO" id="GO:0006826">
    <property type="term" value="P:iron ion transport"/>
    <property type="evidence" value="ECO:0007669"/>
    <property type="project" value="TreeGrafter"/>
</dbReference>
<evidence type="ECO:0000259" key="10">
    <source>
        <dbReference type="Pfam" id="PF01794"/>
    </source>
</evidence>
<comment type="caution">
    <text evidence="12">The sequence shown here is derived from an EMBL/GenBank/DDBJ whole genome shotgun (WGS) entry which is preliminary data.</text>
</comment>
<feature type="region of interest" description="Disordered" evidence="8">
    <location>
        <begin position="255"/>
        <end position="286"/>
    </location>
</feature>